<accession>A0A1L9B102</accession>
<sequence length="76" mass="7956">MTRSFGATSSTDDVLEGHDLSNKPGAKVKKGAEIGEVGSTGSCSTGNHLHLTMSKTDTGFMHGDTMDPLNYIHGCD</sequence>
<dbReference type="Pfam" id="PF01551">
    <property type="entry name" value="Peptidase_M23"/>
    <property type="match status" value="1"/>
</dbReference>
<dbReference type="InterPro" id="IPR016047">
    <property type="entry name" value="M23ase_b-sheet_dom"/>
</dbReference>
<keyword evidence="4" id="KW-1185">Reference proteome</keyword>
<protein>
    <recommendedName>
        <fullName evidence="2">M23ase beta-sheet core domain-containing protein</fullName>
    </recommendedName>
</protein>
<dbReference type="OrthoDB" id="9815245at2"/>
<comment type="caution">
    <text evidence="3">The sequence shown here is derived from an EMBL/GenBank/DDBJ whole genome shotgun (WGS) entry which is preliminary data.</text>
</comment>
<dbReference type="AlphaFoldDB" id="A0A1L9B102"/>
<evidence type="ECO:0000313" key="4">
    <source>
        <dbReference type="Proteomes" id="UP000182229"/>
    </source>
</evidence>
<organism evidence="3 4">
    <name type="scientific">Cystobacter ferrugineus</name>
    <dbReference type="NCBI Taxonomy" id="83449"/>
    <lineage>
        <taxon>Bacteria</taxon>
        <taxon>Pseudomonadati</taxon>
        <taxon>Myxococcota</taxon>
        <taxon>Myxococcia</taxon>
        <taxon>Myxococcales</taxon>
        <taxon>Cystobacterineae</taxon>
        <taxon>Archangiaceae</taxon>
        <taxon>Cystobacter</taxon>
    </lineage>
</organism>
<reference evidence="4" key="1">
    <citation type="submission" date="2016-11" db="EMBL/GenBank/DDBJ databases">
        <authorList>
            <person name="Shukria A."/>
            <person name="Stevens D.C."/>
        </authorList>
    </citation>
    <scope>NUCLEOTIDE SEQUENCE [LARGE SCALE GENOMIC DNA]</scope>
    <source>
        <strain evidence="4">Cbfe23</strain>
    </source>
</reference>
<dbReference type="EMBL" id="MPIN01000012">
    <property type="protein sequence ID" value="OJH35940.1"/>
    <property type="molecule type" value="Genomic_DNA"/>
</dbReference>
<evidence type="ECO:0000259" key="2">
    <source>
        <dbReference type="Pfam" id="PF01551"/>
    </source>
</evidence>
<reference evidence="3 4" key="2">
    <citation type="submission" date="2016-12" db="EMBL/GenBank/DDBJ databases">
        <title>Draft Genome Sequence of Cystobacter ferrugineus Strain Cbfe23.</title>
        <authorList>
            <person name="Akbar S."/>
            <person name="Dowd S.E."/>
            <person name="Stevens D.C."/>
        </authorList>
    </citation>
    <scope>NUCLEOTIDE SEQUENCE [LARGE SCALE GENOMIC DNA]</scope>
    <source>
        <strain evidence="3 4">Cbfe23</strain>
    </source>
</reference>
<dbReference type="SUPFAM" id="SSF51261">
    <property type="entry name" value="Duplicated hybrid motif"/>
    <property type="match status" value="1"/>
</dbReference>
<feature type="region of interest" description="Disordered" evidence="1">
    <location>
        <begin position="1"/>
        <end position="32"/>
    </location>
</feature>
<evidence type="ECO:0000313" key="3">
    <source>
        <dbReference type="EMBL" id="OJH35940.1"/>
    </source>
</evidence>
<name>A0A1L9B102_9BACT</name>
<feature type="domain" description="M23ase beta-sheet core" evidence="2">
    <location>
        <begin position="20"/>
        <end position="57"/>
    </location>
</feature>
<dbReference type="RefSeq" id="WP_071902970.1">
    <property type="nucleotide sequence ID" value="NZ_MPIN01000012.1"/>
</dbReference>
<dbReference type="Proteomes" id="UP000182229">
    <property type="component" value="Unassembled WGS sequence"/>
</dbReference>
<feature type="compositionally biased region" description="Polar residues" evidence="1">
    <location>
        <begin position="1"/>
        <end position="12"/>
    </location>
</feature>
<dbReference type="InterPro" id="IPR011055">
    <property type="entry name" value="Dup_hybrid_motif"/>
</dbReference>
<dbReference type="CDD" id="cd12797">
    <property type="entry name" value="M23_peptidase"/>
    <property type="match status" value="1"/>
</dbReference>
<gene>
    <name evidence="3" type="ORF">BON30_35600</name>
</gene>
<dbReference type="STRING" id="83449.BON30_35600"/>
<evidence type="ECO:0000256" key="1">
    <source>
        <dbReference type="SAM" id="MobiDB-lite"/>
    </source>
</evidence>
<proteinExistence type="predicted"/>
<dbReference type="Gene3D" id="2.70.70.10">
    <property type="entry name" value="Glucose Permease (Domain IIA)"/>
    <property type="match status" value="1"/>
</dbReference>